<dbReference type="Proteomes" id="UP000261620">
    <property type="component" value="Unplaced"/>
</dbReference>
<evidence type="ECO:0000259" key="3">
    <source>
        <dbReference type="PROSITE" id="PS50835"/>
    </source>
</evidence>
<dbReference type="Pfam" id="PF07686">
    <property type="entry name" value="V-set"/>
    <property type="match status" value="1"/>
</dbReference>
<protein>
    <recommendedName>
        <fullName evidence="3">Ig-like domain-containing protein</fullName>
    </recommendedName>
</protein>
<proteinExistence type="predicted"/>
<keyword evidence="2" id="KW-0472">Membrane</keyword>
<dbReference type="InterPro" id="IPR007110">
    <property type="entry name" value="Ig-like_dom"/>
</dbReference>
<organism evidence="4 5">
    <name type="scientific">Mola mola</name>
    <name type="common">Ocean sunfish</name>
    <name type="synonym">Tetraodon mola</name>
    <dbReference type="NCBI Taxonomy" id="94237"/>
    <lineage>
        <taxon>Eukaryota</taxon>
        <taxon>Metazoa</taxon>
        <taxon>Chordata</taxon>
        <taxon>Craniata</taxon>
        <taxon>Vertebrata</taxon>
        <taxon>Euteleostomi</taxon>
        <taxon>Actinopterygii</taxon>
        <taxon>Neopterygii</taxon>
        <taxon>Teleostei</taxon>
        <taxon>Neoteleostei</taxon>
        <taxon>Acanthomorphata</taxon>
        <taxon>Eupercaria</taxon>
        <taxon>Tetraodontiformes</taxon>
        <taxon>Molidae</taxon>
        <taxon>Mola</taxon>
    </lineage>
</organism>
<keyword evidence="2" id="KW-0812">Transmembrane</keyword>
<dbReference type="PROSITE" id="PS50835">
    <property type="entry name" value="IG_LIKE"/>
    <property type="match status" value="2"/>
</dbReference>
<dbReference type="Ensembl" id="ENSMMOT00000006805.1">
    <property type="protein sequence ID" value="ENSMMOP00000006681.1"/>
    <property type="gene ID" value="ENSMMOG00000005221.1"/>
</dbReference>
<reference evidence="4" key="2">
    <citation type="submission" date="2025-09" db="UniProtKB">
        <authorList>
            <consortium name="Ensembl"/>
        </authorList>
    </citation>
    <scope>IDENTIFICATION</scope>
</reference>
<keyword evidence="2" id="KW-1133">Transmembrane helix</keyword>
<evidence type="ECO:0000313" key="5">
    <source>
        <dbReference type="Proteomes" id="UP000261620"/>
    </source>
</evidence>
<name>A0A3Q3VV14_MOLML</name>
<dbReference type="Gene3D" id="2.60.40.10">
    <property type="entry name" value="Immunoglobulins"/>
    <property type="match status" value="2"/>
</dbReference>
<dbReference type="AlphaFoldDB" id="A0A3Q3VV14"/>
<feature type="transmembrane region" description="Helical" evidence="2">
    <location>
        <begin position="363"/>
        <end position="391"/>
    </location>
</feature>
<dbReference type="InterPro" id="IPR050380">
    <property type="entry name" value="Immune_Resp_Modulators"/>
</dbReference>
<dbReference type="InterPro" id="IPR013106">
    <property type="entry name" value="Ig_V-set"/>
</dbReference>
<accession>A0A3Q3VV14</accession>
<evidence type="ECO:0000313" key="4">
    <source>
        <dbReference type="Ensembl" id="ENSMMOP00000006681.1"/>
    </source>
</evidence>
<feature type="domain" description="Ig-like" evidence="3">
    <location>
        <begin position="129"/>
        <end position="252"/>
    </location>
</feature>
<feature type="domain" description="Ig-like" evidence="3">
    <location>
        <begin position="255"/>
        <end position="360"/>
    </location>
</feature>
<sequence>MSWLPCQFSDEIIFQNELGHIETQLHQRASMLQFGEKGDVPVNPNAITFLVTGFKLDLWRYIEGVEPEQVDCELGRYRTEGSHVRWPVQGATEYNQWFICTLKHTKGLFILTGFLRLASDQPSSGMNWPAIADGEILATTAVMVMKTQTPSVKASLGAQKKLHCQFAVDHKGANMTVEWHKNHRGEKTRLFSYSTRTGQTQGSGVGLRSLAGGDASYNLPFTKMSSEGLYICSVSVIPLFATRYSHYSPVLSEAPSVSLNVGPVLSLQMDQDQKVVCNAESYYPLDVEIVWYVQDKATSGQRVGAPLPEKLKNVLLSSHKHNTDKTYSLSSFFYLTASLKDEGKQFTCSVSHQSLRMPIKKHFILSVQGVLSFFILFCMFLIVLLLAVLYFTLPILHQGKCGHPLKIKPLKGCVNMT</sequence>
<keyword evidence="5" id="KW-1185">Reference proteome</keyword>
<dbReference type="InterPro" id="IPR013783">
    <property type="entry name" value="Ig-like_fold"/>
</dbReference>
<dbReference type="InterPro" id="IPR003006">
    <property type="entry name" value="Ig/MHC_CS"/>
</dbReference>
<keyword evidence="1" id="KW-0393">Immunoglobulin domain</keyword>
<evidence type="ECO:0000256" key="2">
    <source>
        <dbReference type="SAM" id="Phobius"/>
    </source>
</evidence>
<dbReference type="InterPro" id="IPR003597">
    <property type="entry name" value="Ig_C1-set"/>
</dbReference>
<reference evidence="4" key="1">
    <citation type="submission" date="2025-08" db="UniProtKB">
        <authorList>
            <consortium name="Ensembl"/>
        </authorList>
    </citation>
    <scope>IDENTIFICATION</scope>
</reference>
<dbReference type="SUPFAM" id="SSF48726">
    <property type="entry name" value="Immunoglobulin"/>
    <property type="match status" value="2"/>
</dbReference>
<dbReference type="SMART" id="SM00407">
    <property type="entry name" value="IGc1"/>
    <property type="match status" value="1"/>
</dbReference>
<dbReference type="InterPro" id="IPR036179">
    <property type="entry name" value="Ig-like_dom_sf"/>
</dbReference>
<dbReference type="Pfam" id="PF07654">
    <property type="entry name" value="C1-set"/>
    <property type="match status" value="1"/>
</dbReference>
<evidence type="ECO:0000256" key="1">
    <source>
        <dbReference type="ARBA" id="ARBA00023319"/>
    </source>
</evidence>
<dbReference type="PANTHER" id="PTHR23411">
    <property type="entry name" value="TAPASIN"/>
    <property type="match status" value="1"/>
</dbReference>
<dbReference type="PROSITE" id="PS00290">
    <property type="entry name" value="IG_MHC"/>
    <property type="match status" value="1"/>
</dbReference>
<dbReference type="STRING" id="94237.ENSMMOP00000006681"/>
<dbReference type="OMA" id="NRWFTCT"/>